<dbReference type="BioCyc" id="RPAL652103:RPDX1_RS14540-MONOMER"/>
<dbReference type="STRING" id="652103.Rpdx1_2951"/>
<dbReference type="eggNOG" id="COG3064">
    <property type="taxonomic scope" value="Bacteria"/>
</dbReference>
<feature type="coiled-coil region" evidence="1">
    <location>
        <begin position="582"/>
        <end position="609"/>
    </location>
</feature>
<sequence>MTLDTKKKYGKTEDEIMALVDPMVSRAAAWVDTQLSSERSRMQRYYDGQLPKRQHEGSSSYVSSDVYDGVESMKSQLLEVFAGGHDIVRFKPLNQNDVEVARLETAYINYLLMEENHGFDIFNDVIDDALKNRNGVIQYYWEHSKQRDEHSVEGLTLEDAQAITSQEDVEVDLELDEATGTYSGSWTRVTDTSGLRVEVVPPEEFYSDASKKRRQDGTRGRKTLKTRAELISEGYPRDKVSKVRVSSEIEFDSERQERDRETNDGIGSDAPQSELDQILVHETFIQLSLKGDGKASLYRIVHADGHLFEMGEVADDNFLDFVPLRRPHSQFGNNFSKRIVPTQNARTVITRSILDHAATVNNPRWTVLNNSLSNPKELLDARLRGVVNVKNRDAIGILPYPQLNNAVFPLLEMLKTNKEETTGISSLSQGLNKDAISSQNSQGMVNDLITVSQTRQKIIARNFAMFLHDLFLAARKVVIENQTRKKVWEFDNNFQNIDPRLWTPVRKVQVSLHVGYGEQEKEAARYAQLWGMLSTDPKASMFCPPDKQYKLLTDGMKKNGFQNFSDYLIPPDQVKPPGPDPIEMKKLEVEEKKAEAALLTAQAAMAKAQGHHEIEMMKVQVAELLAQVKEFTAHRDADRKDMDIANKVNVSQRETAMLETAPPEAERAIISPA</sequence>
<feature type="region of interest" description="Disordered" evidence="2">
    <location>
        <begin position="654"/>
        <end position="673"/>
    </location>
</feature>
<name>E6VL37_RHOPX</name>
<feature type="compositionally biased region" description="Basic and acidic residues" evidence="2">
    <location>
        <begin position="246"/>
        <end position="263"/>
    </location>
</feature>
<evidence type="ECO:0000256" key="1">
    <source>
        <dbReference type="SAM" id="Coils"/>
    </source>
</evidence>
<proteinExistence type="predicted"/>
<dbReference type="KEGG" id="rpx:Rpdx1_2951"/>
<evidence type="ECO:0000313" key="3">
    <source>
        <dbReference type="EMBL" id="ADU44532.1"/>
    </source>
</evidence>
<dbReference type="Pfam" id="PF23899">
    <property type="entry name" value="SU10_portal"/>
    <property type="match status" value="1"/>
</dbReference>
<gene>
    <name evidence="3" type="ordered locus">Rpdx1_2951</name>
</gene>
<dbReference type="AlphaFoldDB" id="E6VL37"/>
<evidence type="ECO:0000313" key="4">
    <source>
        <dbReference type="Proteomes" id="UP000001402"/>
    </source>
</evidence>
<feature type="region of interest" description="Disordered" evidence="2">
    <location>
        <begin position="246"/>
        <end position="272"/>
    </location>
</feature>
<reference evidence="3" key="1">
    <citation type="submission" date="2010-12" db="EMBL/GenBank/DDBJ databases">
        <title>Complete sequence of Rhodopseudomonas palustris DX-1.</title>
        <authorList>
            <consortium name="US DOE Joint Genome Institute"/>
            <person name="Lucas S."/>
            <person name="Copeland A."/>
            <person name="Lapidus A."/>
            <person name="Cheng J.-F."/>
            <person name="Goodwin L."/>
            <person name="Pitluck S."/>
            <person name="Misra M."/>
            <person name="Chertkov O."/>
            <person name="Detter J.C."/>
            <person name="Han C."/>
            <person name="Tapia R."/>
            <person name="Land M."/>
            <person name="Hauser L."/>
            <person name="Kyrpides N."/>
            <person name="Ivanova N."/>
            <person name="Ovchinnikova G."/>
            <person name="Logan B."/>
            <person name="Oda Y."/>
            <person name="Harwood C."/>
            <person name="Woyke T."/>
        </authorList>
    </citation>
    <scope>NUCLEOTIDE SEQUENCE [LARGE SCALE GENOMIC DNA]</scope>
    <source>
        <strain evidence="3">DX-1</strain>
    </source>
</reference>
<dbReference type="InterPro" id="IPR056909">
    <property type="entry name" value="SU10_portal"/>
</dbReference>
<dbReference type="HOGENOM" id="CLU_408192_0_0_5"/>
<dbReference type="Proteomes" id="UP000001402">
    <property type="component" value="Chromosome"/>
</dbReference>
<dbReference type="OrthoDB" id="5464900at2"/>
<evidence type="ECO:0000256" key="2">
    <source>
        <dbReference type="SAM" id="MobiDB-lite"/>
    </source>
</evidence>
<protein>
    <submittedName>
        <fullName evidence="3">Putative portal protein</fullName>
    </submittedName>
</protein>
<organism evidence="3 4">
    <name type="scientific">Rhodopseudomonas palustris (strain DX-1)</name>
    <dbReference type="NCBI Taxonomy" id="652103"/>
    <lineage>
        <taxon>Bacteria</taxon>
        <taxon>Pseudomonadati</taxon>
        <taxon>Pseudomonadota</taxon>
        <taxon>Alphaproteobacteria</taxon>
        <taxon>Hyphomicrobiales</taxon>
        <taxon>Nitrobacteraceae</taxon>
        <taxon>Rhodopseudomonas</taxon>
    </lineage>
</organism>
<keyword evidence="1" id="KW-0175">Coiled coil</keyword>
<dbReference type="EMBL" id="CP002418">
    <property type="protein sequence ID" value="ADU44532.1"/>
    <property type="molecule type" value="Genomic_DNA"/>
</dbReference>
<accession>E6VL37</accession>